<accession>A0A4D6EFE6</accession>
<sequence length="108" mass="11474">MPTTTTMATTTTTAGTTATRRRWQKAGGGTSPQAPKEMRRSRSLHRVGAVVAANLHGLGVAYDVVADLFSPVVCKVVVDVVGECGSRKRGVVGVSFFCRRRGLPPSSW</sequence>
<gene>
    <name evidence="2" type="ORF">pclt_cds_15</name>
</gene>
<feature type="region of interest" description="Disordered" evidence="1">
    <location>
        <begin position="1"/>
        <end position="41"/>
    </location>
</feature>
<evidence type="ECO:0000313" key="2">
    <source>
        <dbReference type="EMBL" id="QBZ80616.1"/>
    </source>
</evidence>
<proteinExistence type="predicted"/>
<evidence type="ECO:0000256" key="1">
    <source>
        <dbReference type="SAM" id="MobiDB-lite"/>
    </source>
</evidence>
<dbReference type="Proteomes" id="UP001237152">
    <property type="component" value="Segment"/>
</dbReference>
<protein>
    <submittedName>
        <fullName evidence="2">Uncharacterized protein</fullName>
    </submittedName>
</protein>
<reference evidence="2" key="1">
    <citation type="journal article" date="2019" name="Front. Microbiol.">
        <title>Pandoravirus Celtis Illustrates the Microevolution Processes at Work in the Giant Pandoraviridae Genomes.</title>
        <authorList>
            <person name="Legendre M."/>
            <person name="Alempic J.M."/>
            <person name="Philippe N."/>
            <person name="Lartigue A."/>
            <person name="Jeudy S."/>
            <person name="Poirot O."/>
            <person name="Ta N.T."/>
            <person name="Nin S."/>
            <person name="Coute Y."/>
            <person name="Abergel C."/>
            <person name="Claverie J.M."/>
        </authorList>
    </citation>
    <scope>NUCLEOTIDE SEQUENCE</scope>
</reference>
<dbReference type="EMBL" id="MK174290">
    <property type="protein sequence ID" value="QBZ80616.1"/>
    <property type="molecule type" value="Genomic_DNA"/>
</dbReference>
<name>A0A4D6EFE6_9VIRU</name>
<organism evidence="2 3">
    <name type="scientific">Pandoravirus celtis</name>
    <dbReference type="NCBI Taxonomy" id="2568002"/>
    <lineage>
        <taxon>Viruses</taxon>
        <taxon>Pandoravirus</taxon>
    </lineage>
</organism>
<evidence type="ECO:0000313" key="3">
    <source>
        <dbReference type="Proteomes" id="UP001237152"/>
    </source>
</evidence>
<feature type="compositionally biased region" description="Low complexity" evidence="1">
    <location>
        <begin position="1"/>
        <end position="18"/>
    </location>
</feature>